<dbReference type="AlphaFoldDB" id="A0A0F9K5C4"/>
<proteinExistence type="predicted"/>
<name>A0A0F9K5C4_9ZZZZ</name>
<protein>
    <submittedName>
        <fullName evidence="1">Uncharacterized protein</fullName>
    </submittedName>
</protein>
<reference evidence="1" key="1">
    <citation type="journal article" date="2015" name="Nature">
        <title>Complex archaea that bridge the gap between prokaryotes and eukaryotes.</title>
        <authorList>
            <person name="Spang A."/>
            <person name="Saw J.H."/>
            <person name="Jorgensen S.L."/>
            <person name="Zaremba-Niedzwiedzka K."/>
            <person name="Martijn J."/>
            <person name="Lind A.E."/>
            <person name="van Eijk R."/>
            <person name="Schleper C."/>
            <person name="Guy L."/>
            <person name="Ettema T.J."/>
        </authorList>
    </citation>
    <scope>NUCLEOTIDE SEQUENCE</scope>
</reference>
<organism evidence="1">
    <name type="scientific">marine sediment metagenome</name>
    <dbReference type="NCBI Taxonomy" id="412755"/>
    <lineage>
        <taxon>unclassified sequences</taxon>
        <taxon>metagenomes</taxon>
        <taxon>ecological metagenomes</taxon>
    </lineage>
</organism>
<sequence>MRLIEKAAARFDNTKIWVHYRKPKDGRSAVFGRHIWIGSIFKMGNPNLKPVQYLGLGNSLMVTINYPDHVRDIVTLAADFPYLPTSTKKESKTSDSITWFSKTKCTVRTSAVENGTGGIRFFIPGSVWGGDFPDELNQGVLRVKSHLSLVSGNSGGMYHVIIFPSISRKWLLSRHMRRKP</sequence>
<dbReference type="EMBL" id="LAZR01014486">
    <property type="protein sequence ID" value="KKM17298.1"/>
    <property type="molecule type" value="Genomic_DNA"/>
</dbReference>
<evidence type="ECO:0000313" key="1">
    <source>
        <dbReference type="EMBL" id="KKM17298.1"/>
    </source>
</evidence>
<comment type="caution">
    <text evidence="1">The sequence shown here is derived from an EMBL/GenBank/DDBJ whole genome shotgun (WGS) entry which is preliminary data.</text>
</comment>
<gene>
    <name evidence="1" type="ORF">LCGC14_1677150</name>
</gene>
<accession>A0A0F9K5C4</accession>